<dbReference type="SMART" id="SM00267">
    <property type="entry name" value="GGDEF"/>
    <property type="match status" value="1"/>
</dbReference>
<gene>
    <name evidence="2" type="ORF">AIOL_001761</name>
</gene>
<dbReference type="NCBIfam" id="TIGR00254">
    <property type="entry name" value="GGDEF"/>
    <property type="match status" value="1"/>
</dbReference>
<dbReference type="InterPro" id="IPR029787">
    <property type="entry name" value="Nucleotide_cyclase"/>
</dbReference>
<dbReference type="Gene3D" id="3.30.450.260">
    <property type="entry name" value="Haem NO binding associated domain"/>
    <property type="match status" value="1"/>
</dbReference>
<dbReference type="SUPFAM" id="SSF55073">
    <property type="entry name" value="Nucleotide cyclase"/>
    <property type="match status" value="1"/>
</dbReference>
<comment type="caution">
    <text evidence="2">The sequence shown here is derived from an EMBL/GenBank/DDBJ whole genome shotgun (WGS) entry which is preliminary data.</text>
</comment>
<dbReference type="InterPro" id="IPR052163">
    <property type="entry name" value="DGC-Regulatory_Protein"/>
</dbReference>
<dbReference type="CDD" id="cd01949">
    <property type="entry name" value="GGDEF"/>
    <property type="match status" value="1"/>
</dbReference>
<organism evidence="2 3">
    <name type="scientific">Candidatus Rhodobacter oscarellae</name>
    <dbReference type="NCBI Taxonomy" id="1675527"/>
    <lineage>
        <taxon>Bacteria</taxon>
        <taxon>Pseudomonadati</taxon>
        <taxon>Pseudomonadota</taxon>
        <taxon>Alphaproteobacteria</taxon>
        <taxon>Rhodobacterales</taxon>
        <taxon>Rhodobacter group</taxon>
        <taxon>Rhodobacter</taxon>
    </lineage>
</organism>
<dbReference type="RefSeq" id="WP_082152489.1">
    <property type="nucleotide sequence ID" value="NZ_LFTY01000002.1"/>
</dbReference>
<keyword evidence="3" id="KW-1185">Reference proteome</keyword>
<dbReference type="PANTHER" id="PTHR46663">
    <property type="entry name" value="DIGUANYLATE CYCLASE DGCT-RELATED"/>
    <property type="match status" value="1"/>
</dbReference>
<dbReference type="AlphaFoldDB" id="A0A0J9E250"/>
<dbReference type="PANTHER" id="PTHR46663:SF2">
    <property type="entry name" value="GGDEF DOMAIN-CONTAINING PROTEIN"/>
    <property type="match status" value="1"/>
</dbReference>
<dbReference type="InterPro" id="IPR042463">
    <property type="entry name" value="HNOB_dom_associated_sf"/>
</dbReference>
<dbReference type="EMBL" id="LFTY01000002">
    <property type="protein sequence ID" value="KMW56805.1"/>
    <property type="molecule type" value="Genomic_DNA"/>
</dbReference>
<dbReference type="OrthoDB" id="9812260at2"/>
<evidence type="ECO:0000259" key="1">
    <source>
        <dbReference type="PROSITE" id="PS50887"/>
    </source>
</evidence>
<proteinExistence type="predicted"/>
<dbReference type="InterPro" id="IPR043128">
    <property type="entry name" value="Rev_trsase/Diguanyl_cyclase"/>
</dbReference>
<dbReference type="Proteomes" id="UP000037178">
    <property type="component" value="Unassembled WGS sequence"/>
</dbReference>
<reference evidence="2 3" key="1">
    <citation type="submission" date="2015-06" db="EMBL/GenBank/DDBJ databases">
        <title>Draft genome sequence of an Alphaproteobacteria species associated to the Mediterranean sponge Oscarella lobularis.</title>
        <authorList>
            <person name="Jourda C."/>
            <person name="Santini S."/>
            <person name="Claverie J.-M."/>
        </authorList>
    </citation>
    <scope>NUCLEOTIDE SEQUENCE [LARGE SCALE GENOMIC DNA]</scope>
    <source>
        <strain evidence="2">IGS</strain>
    </source>
</reference>
<dbReference type="STRING" id="1675527.AIOL_001761"/>
<evidence type="ECO:0000313" key="3">
    <source>
        <dbReference type="Proteomes" id="UP000037178"/>
    </source>
</evidence>
<dbReference type="PATRIC" id="fig|1675527.3.peg.1855"/>
<sequence>MKAAANADILGMPLAALDALMPMHAIVTHTGHIRHAGPTLNKLAPGGSLEGTRFLEEFELRRPRAVSLIAELAQGGHQRLNLRLRRRDDIPVKGLAVPMPETGGILVNLSFGVSSVEAITAFDLSSADFAATDLAIELLYQIEVKNAVMEESRDLNMRLEGAKSAAEEQAHSDPLTGLKNRRAMELILARYRSCREKFSLIQMDLDHFKPVNDTMGHAAGDFVLRRAAQILLEETRTEDSVIRCGGDEFVLLLHRETDPVRLSKVAGRILDRLAEPIAFEDKVCQISGSMGITMSDEYSEIDIEQMMVDADVALYASKAAGRAQYTFVREIGGVGQSASSLSDAHPRYRTG</sequence>
<accession>A0A0J9E250</accession>
<dbReference type="Gene3D" id="3.30.70.270">
    <property type="match status" value="1"/>
</dbReference>
<name>A0A0J9E250_9RHOB</name>
<dbReference type="PROSITE" id="PS50887">
    <property type="entry name" value="GGDEF"/>
    <property type="match status" value="1"/>
</dbReference>
<protein>
    <submittedName>
        <fullName evidence="2">Diguanylate cyclase/phosphodiesterase (GGDEF &amp; EAL domains) with PAS/PAC sensor(S)</fullName>
    </submittedName>
</protein>
<feature type="domain" description="GGDEF" evidence="1">
    <location>
        <begin position="196"/>
        <end position="330"/>
    </location>
</feature>
<dbReference type="Pfam" id="PF00990">
    <property type="entry name" value="GGDEF"/>
    <property type="match status" value="1"/>
</dbReference>
<dbReference type="InterPro" id="IPR000160">
    <property type="entry name" value="GGDEF_dom"/>
</dbReference>
<evidence type="ECO:0000313" key="2">
    <source>
        <dbReference type="EMBL" id="KMW56805.1"/>
    </source>
</evidence>